<organism evidence="1 2">
    <name type="scientific">Campylobacter jejuni</name>
    <dbReference type="NCBI Taxonomy" id="197"/>
    <lineage>
        <taxon>Bacteria</taxon>
        <taxon>Pseudomonadati</taxon>
        <taxon>Campylobacterota</taxon>
        <taxon>Epsilonproteobacteria</taxon>
        <taxon>Campylobacterales</taxon>
        <taxon>Campylobacteraceae</taxon>
        <taxon>Campylobacter</taxon>
    </lineage>
</organism>
<dbReference type="EMBL" id="PRCK01000024">
    <property type="protein sequence ID" value="RTJ93841.1"/>
    <property type="molecule type" value="Genomic_DNA"/>
</dbReference>
<dbReference type="AlphaFoldDB" id="A0A431CNP3"/>
<proteinExistence type="predicted"/>
<accession>A0A431CNP3</accession>
<gene>
    <name evidence="1" type="ORF">C3H42_09355</name>
</gene>
<reference evidence="1 2" key="1">
    <citation type="journal article" date="2019" name="Appl. Environ. Microbiol.">
        <title>Population genetics and characterization of Campylobacter jejuni isolates in western jackdaws and game birds in Finland.</title>
        <authorList>
            <person name="Kovanen S."/>
            <person name="Rossi M."/>
            <person name="Pohja-Mykra M."/>
            <person name="Nieminen T."/>
            <person name="Raunio-Saarnisto M."/>
            <person name="Sauvala M."/>
            <person name="Fredriksson-Ahomaa M."/>
            <person name="Hanninen M.L."/>
            <person name="Kivisto R."/>
        </authorList>
    </citation>
    <scope>NUCLEOTIDE SEQUENCE [LARGE SCALE GENOMIC DNA]</scope>
    <source>
        <strain evidence="1 2">CB296</strain>
    </source>
</reference>
<name>A0A431CNP3_CAMJU</name>
<dbReference type="RefSeq" id="WP_096738197.1">
    <property type="nucleotide sequence ID" value="NZ_JAIBCV010000021.1"/>
</dbReference>
<comment type="caution">
    <text evidence="1">The sequence shown here is derived from an EMBL/GenBank/DDBJ whole genome shotgun (WGS) entry which is preliminary data.</text>
</comment>
<protein>
    <submittedName>
        <fullName evidence="1">Uncharacterized protein</fullName>
    </submittedName>
</protein>
<evidence type="ECO:0000313" key="1">
    <source>
        <dbReference type="EMBL" id="RTJ93841.1"/>
    </source>
</evidence>
<sequence length="75" mass="8791">MTAEDIKRIFENKLNEKIKNQKVIFIKNENEKPKNGSSKEIVEFLESLKDNTVMKKVVENTSNQAISLAREYKYL</sequence>
<dbReference type="Proteomes" id="UP000287237">
    <property type="component" value="Unassembled WGS sequence"/>
</dbReference>
<evidence type="ECO:0000313" key="2">
    <source>
        <dbReference type="Proteomes" id="UP000287237"/>
    </source>
</evidence>